<dbReference type="PANTHER" id="PTHR31871:SF1">
    <property type="entry name" value="HISTIDINE-TRNA LIGASE"/>
    <property type="match status" value="1"/>
</dbReference>
<protein>
    <recommendedName>
        <fullName evidence="4">Angiotensin-converting enzyme 2</fullName>
    </recommendedName>
</protein>
<organism evidence="2 3">
    <name type="scientific">Chlamydomonas eustigma</name>
    <dbReference type="NCBI Taxonomy" id="1157962"/>
    <lineage>
        <taxon>Eukaryota</taxon>
        <taxon>Viridiplantae</taxon>
        <taxon>Chlorophyta</taxon>
        <taxon>core chlorophytes</taxon>
        <taxon>Chlorophyceae</taxon>
        <taxon>CS clade</taxon>
        <taxon>Chlamydomonadales</taxon>
        <taxon>Chlamydomonadaceae</taxon>
        <taxon>Chlamydomonas</taxon>
    </lineage>
</organism>
<proteinExistence type="predicted"/>
<dbReference type="Proteomes" id="UP000232323">
    <property type="component" value="Unassembled WGS sequence"/>
</dbReference>
<dbReference type="InterPro" id="IPR006476">
    <property type="entry name" value="CHP01589_pln"/>
</dbReference>
<feature type="region of interest" description="Disordered" evidence="1">
    <location>
        <begin position="276"/>
        <end position="304"/>
    </location>
</feature>
<dbReference type="STRING" id="1157962.A0A250XSY4"/>
<dbReference type="Pfam" id="PF09713">
    <property type="entry name" value="A_thal_3526"/>
    <property type="match status" value="1"/>
</dbReference>
<dbReference type="EMBL" id="BEGY01000234">
    <property type="protein sequence ID" value="GAX86146.1"/>
    <property type="molecule type" value="Genomic_DNA"/>
</dbReference>
<comment type="caution">
    <text evidence="2">The sequence shown here is derived from an EMBL/GenBank/DDBJ whole genome shotgun (WGS) entry which is preliminary data.</text>
</comment>
<keyword evidence="3" id="KW-1185">Reference proteome</keyword>
<dbReference type="PANTHER" id="PTHR31871">
    <property type="entry name" value="OS02G0137100 PROTEIN"/>
    <property type="match status" value="1"/>
</dbReference>
<evidence type="ECO:0008006" key="4">
    <source>
        <dbReference type="Google" id="ProtNLM"/>
    </source>
</evidence>
<evidence type="ECO:0000313" key="2">
    <source>
        <dbReference type="EMBL" id="GAX86146.1"/>
    </source>
</evidence>
<dbReference type="AlphaFoldDB" id="A0A250XSY4"/>
<sequence>MSPQQTQLGHETGSGGSSDASGQNVGGVDTSKRVSAQEVQQVQNLIERCMQQYLPQAQVVSILQQQAKIEPSFSNLVWQKLEEQNPEFFRMYSMRLKLKEQIVMFNYLLEQQATMMQKLYTSWLQSLPAMMGAPPPGAAAAAASGARPPSPMPMFPFPGMMPGMGMHPGMGLPPGMIPPGMGMPPSMPPMPMPPMSGGPCLIGASSAIPIQPTMLPSQMMPAATMNRSAATAAGGSSVSGSVDCLMDGLDASLLDPSMLIPGGTLDELIDGLGLGSGDNGSPAGPSLADHARHQDTGARGSSGDLMDLNMLQIPKNFSFSNLGAFEFMPMDQPLDFPSFGMEDDRGEAGQSASQHQSGSKDPISIGSSTMLGTSAPAGMVQRNGSSAPPSSSAPENPKPSLLNSEAPSTPDVGLLDGMLLGGPHDDPFGSGGLLGDGRSLLGGDSPSGLHHGMGGSSGALVNLGMEVDGLGSGGRFLGHGGIMGEEGGDERMRGLGVTGRDLSFGELTGLVDFETPLEAGH</sequence>
<evidence type="ECO:0000256" key="1">
    <source>
        <dbReference type="SAM" id="MobiDB-lite"/>
    </source>
</evidence>
<feature type="compositionally biased region" description="Low complexity" evidence="1">
    <location>
        <begin position="436"/>
        <end position="450"/>
    </location>
</feature>
<gene>
    <name evidence="2" type="ORF">CEUSTIGMA_g13559.t1</name>
</gene>
<feature type="compositionally biased region" description="Low complexity" evidence="1">
    <location>
        <begin position="348"/>
        <end position="359"/>
    </location>
</feature>
<dbReference type="OrthoDB" id="1620396at2759"/>
<evidence type="ECO:0000313" key="3">
    <source>
        <dbReference type="Proteomes" id="UP000232323"/>
    </source>
</evidence>
<reference evidence="2 3" key="1">
    <citation type="submission" date="2017-08" db="EMBL/GenBank/DDBJ databases">
        <title>Acidophilic green algal genome provides insights into adaptation to an acidic environment.</title>
        <authorList>
            <person name="Hirooka S."/>
            <person name="Hirose Y."/>
            <person name="Kanesaki Y."/>
            <person name="Higuchi S."/>
            <person name="Fujiwara T."/>
            <person name="Onuma R."/>
            <person name="Era A."/>
            <person name="Ohbayashi R."/>
            <person name="Uzuka A."/>
            <person name="Nozaki H."/>
            <person name="Yoshikawa H."/>
            <person name="Miyagishima S.Y."/>
        </authorList>
    </citation>
    <scope>NUCLEOTIDE SEQUENCE [LARGE SCALE GENOMIC DNA]</scope>
    <source>
        <strain evidence="2 3">NIES-2499</strain>
    </source>
</reference>
<dbReference type="NCBIfam" id="TIGR01589">
    <property type="entry name" value="A_thal_3526"/>
    <property type="match status" value="1"/>
</dbReference>
<feature type="compositionally biased region" description="Low complexity" evidence="1">
    <location>
        <begin position="410"/>
        <end position="422"/>
    </location>
</feature>
<feature type="region of interest" description="Disordered" evidence="1">
    <location>
        <begin position="1"/>
        <end position="29"/>
    </location>
</feature>
<accession>A0A250XSY4</accession>
<feature type="compositionally biased region" description="Low complexity" evidence="1">
    <location>
        <begin position="385"/>
        <end position="400"/>
    </location>
</feature>
<name>A0A250XSY4_9CHLO</name>
<feature type="region of interest" description="Disordered" evidence="1">
    <location>
        <begin position="335"/>
        <end position="453"/>
    </location>
</feature>